<evidence type="ECO:0000256" key="1">
    <source>
        <dbReference type="ARBA" id="ARBA00023015"/>
    </source>
</evidence>
<protein>
    <recommendedName>
        <fullName evidence="4">Histidine utilization repressor</fullName>
    </recommendedName>
</protein>
<dbReference type="Pfam" id="PF00392">
    <property type="entry name" value="GntR"/>
    <property type="match status" value="1"/>
</dbReference>
<dbReference type="PANTHER" id="PTHR44846:SF16">
    <property type="entry name" value="TRANSCRIPTIONAL REGULATOR PHNF-RELATED"/>
    <property type="match status" value="1"/>
</dbReference>
<dbReference type="InterPro" id="IPR000524">
    <property type="entry name" value="Tscrpt_reg_HTH_GntR"/>
</dbReference>
<dbReference type="Gene3D" id="3.40.1410.10">
    <property type="entry name" value="Chorismate lyase-like"/>
    <property type="match status" value="1"/>
</dbReference>
<dbReference type="EMBL" id="QJJY01000007">
    <property type="protein sequence ID" value="PXX35168.1"/>
    <property type="molecule type" value="Genomic_DNA"/>
</dbReference>
<evidence type="ECO:0000256" key="2">
    <source>
        <dbReference type="ARBA" id="ARBA00023125"/>
    </source>
</evidence>
<dbReference type="InterPro" id="IPR028978">
    <property type="entry name" value="Chorismate_lyase_/UTRA_dom_sf"/>
</dbReference>
<dbReference type="InterPro" id="IPR050679">
    <property type="entry name" value="Bact_HTH_transcr_reg"/>
</dbReference>
<dbReference type="SUPFAM" id="SSF46785">
    <property type="entry name" value="Winged helix' DNA-binding domain"/>
    <property type="match status" value="1"/>
</dbReference>
<evidence type="ECO:0000256" key="4">
    <source>
        <dbReference type="NCBIfam" id="TIGR02018"/>
    </source>
</evidence>
<dbReference type="InterPro" id="IPR036390">
    <property type="entry name" value="WH_DNA-bd_sf"/>
</dbReference>
<dbReference type="InterPro" id="IPR036388">
    <property type="entry name" value="WH-like_DNA-bd_sf"/>
</dbReference>
<evidence type="ECO:0000313" key="7">
    <source>
        <dbReference type="Proteomes" id="UP000247755"/>
    </source>
</evidence>
<gene>
    <name evidence="6" type="ORF">NA66_1007180</name>
</gene>
<proteinExistence type="predicted"/>
<evidence type="ECO:0000256" key="3">
    <source>
        <dbReference type="ARBA" id="ARBA00023163"/>
    </source>
</evidence>
<dbReference type="CDD" id="cd07377">
    <property type="entry name" value="WHTH_GntR"/>
    <property type="match status" value="1"/>
</dbReference>
<feature type="domain" description="HTH gntR-type" evidence="5">
    <location>
        <begin position="30"/>
        <end position="98"/>
    </location>
</feature>
<keyword evidence="1" id="KW-0805">Transcription regulation</keyword>
<dbReference type="PROSITE" id="PS50949">
    <property type="entry name" value="HTH_GNTR"/>
    <property type="match status" value="1"/>
</dbReference>
<dbReference type="GO" id="GO:0045892">
    <property type="term" value="P:negative regulation of DNA-templated transcription"/>
    <property type="evidence" value="ECO:0007669"/>
    <property type="project" value="UniProtKB-UniRule"/>
</dbReference>
<comment type="caution">
    <text evidence="6">The sequence shown here is derived from an EMBL/GenBank/DDBJ whole genome shotgun (WGS) entry which is preliminary data.</text>
</comment>
<dbReference type="SUPFAM" id="SSF64288">
    <property type="entry name" value="Chorismate lyase-like"/>
    <property type="match status" value="1"/>
</dbReference>
<dbReference type="PRINTS" id="PR00035">
    <property type="entry name" value="HTHGNTR"/>
</dbReference>
<dbReference type="AlphaFoldDB" id="A0A318IPT8"/>
<dbReference type="GO" id="GO:0006547">
    <property type="term" value="P:L-histidine metabolic process"/>
    <property type="evidence" value="ECO:0007669"/>
    <property type="project" value="UniProtKB-UniRule"/>
</dbReference>
<dbReference type="InterPro" id="IPR011663">
    <property type="entry name" value="UTRA"/>
</dbReference>
<dbReference type="Pfam" id="PF07702">
    <property type="entry name" value="UTRA"/>
    <property type="match status" value="1"/>
</dbReference>
<accession>A0A318IPT8</accession>
<dbReference type="GO" id="GO:0003700">
    <property type="term" value="F:DNA-binding transcription factor activity"/>
    <property type="evidence" value="ECO:0007669"/>
    <property type="project" value="UniProtKB-UniRule"/>
</dbReference>
<dbReference type="PANTHER" id="PTHR44846">
    <property type="entry name" value="MANNOSYL-D-GLYCERATE TRANSPORT/METABOLISM SYSTEM REPRESSOR MNGR-RELATED"/>
    <property type="match status" value="1"/>
</dbReference>
<dbReference type="GO" id="GO:0003677">
    <property type="term" value="F:DNA binding"/>
    <property type="evidence" value="ECO:0007669"/>
    <property type="project" value="UniProtKB-UniRule"/>
</dbReference>
<dbReference type="SMART" id="SM00345">
    <property type="entry name" value="HTH_GNTR"/>
    <property type="match status" value="1"/>
</dbReference>
<dbReference type="SMART" id="SM00866">
    <property type="entry name" value="UTRA"/>
    <property type="match status" value="1"/>
</dbReference>
<evidence type="ECO:0000259" key="5">
    <source>
        <dbReference type="PROSITE" id="PS50949"/>
    </source>
</evidence>
<dbReference type="Proteomes" id="UP000247755">
    <property type="component" value="Unassembled WGS sequence"/>
</dbReference>
<dbReference type="FunFam" id="1.10.10.10:FF:000079">
    <property type="entry name" value="GntR family transcriptional regulator"/>
    <property type="match status" value="1"/>
</dbReference>
<sequence length="269" mass="30074">MGLAMFAGGKAIKSLPYFTLKDPPMVTRTTAPFQQIKTLVRQNVESGDWRPGDRIPSELDLAAQFGVARMTVNRALRELTEEGVLKRIAGVGTFVAEAKPQSNLLMIAHIRDEIRARGHEYRCRVLSRSSEPASFDVAAAFGLPVNTPVFHVVCVHEENGRPIQLEDRYVNPAAAPGFIDQDFQTEPPSEYLYNNVSHYELEIEHVVDASLPTGEQARLLDMRADEPCLTLTRRTWTDGLPVTFVHFLHPGNRYRLGSRFKPGAGRHPT</sequence>
<keyword evidence="2" id="KW-0238">DNA-binding</keyword>
<dbReference type="InterPro" id="IPR010248">
    <property type="entry name" value="His_ut_repres"/>
</dbReference>
<evidence type="ECO:0000313" key="6">
    <source>
        <dbReference type="EMBL" id="PXX35168.1"/>
    </source>
</evidence>
<keyword evidence="3" id="KW-0804">Transcription</keyword>
<name>A0A318IPT8_BURPY</name>
<dbReference type="NCBIfam" id="TIGR02018">
    <property type="entry name" value="his_ut_repres"/>
    <property type="match status" value="1"/>
</dbReference>
<organism evidence="6 7">
    <name type="scientific">Burkholderia pyrrocinia</name>
    <name type="common">Pseudomonas pyrrocinia</name>
    <dbReference type="NCBI Taxonomy" id="60550"/>
    <lineage>
        <taxon>Bacteria</taxon>
        <taxon>Pseudomonadati</taxon>
        <taxon>Pseudomonadota</taxon>
        <taxon>Betaproteobacteria</taxon>
        <taxon>Burkholderiales</taxon>
        <taxon>Burkholderiaceae</taxon>
        <taxon>Burkholderia</taxon>
        <taxon>Burkholderia cepacia complex</taxon>
    </lineage>
</organism>
<dbReference type="Gene3D" id="1.10.10.10">
    <property type="entry name" value="Winged helix-like DNA-binding domain superfamily/Winged helix DNA-binding domain"/>
    <property type="match status" value="1"/>
</dbReference>
<reference evidence="6 7" key="1">
    <citation type="submission" date="2018-05" db="EMBL/GenBank/DDBJ databases">
        <title>Comparative genomics of bacterial root endophytes of switchgrass collected from native prairies over two seasons.</title>
        <authorList>
            <person name="Tang Y."/>
        </authorList>
    </citation>
    <scope>NUCLEOTIDE SEQUENCE [LARGE SCALE GENOMIC DNA]</scope>
    <source>
        <strain evidence="6 7">NFIX32</strain>
    </source>
</reference>